<dbReference type="InterPro" id="IPR011042">
    <property type="entry name" value="6-blade_b-propeller_TolB-like"/>
</dbReference>
<dbReference type="EMBL" id="CAJNOI010000821">
    <property type="protein sequence ID" value="CAF1350144.1"/>
    <property type="molecule type" value="Genomic_DNA"/>
</dbReference>
<evidence type="ECO:0008006" key="10">
    <source>
        <dbReference type="Google" id="ProtNLM"/>
    </source>
</evidence>
<dbReference type="SUPFAM" id="SSF101898">
    <property type="entry name" value="NHL repeat"/>
    <property type="match status" value="1"/>
</dbReference>
<dbReference type="CDD" id="cd05819">
    <property type="entry name" value="NHL"/>
    <property type="match status" value="1"/>
</dbReference>
<reference evidence="6" key="1">
    <citation type="submission" date="2021-02" db="EMBL/GenBank/DDBJ databases">
        <authorList>
            <person name="Nowell W R."/>
        </authorList>
    </citation>
    <scope>NUCLEOTIDE SEQUENCE</scope>
</reference>
<evidence type="ECO:0000256" key="4">
    <source>
        <dbReference type="PROSITE-ProRule" id="PRU00504"/>
    </source>
</evidence>
<protein>
    <recommendedName>
        <fullName evidence="10">NHL repeat protein</fullName>
    </recommendedName>
</protein>
<evidence type="ECO:0000313" key="7">
    <source>
        <dbReference type="EMBL" id="CAF1416930.1"/>
    </source>
</evidence>
<evidence type="ECO:0000313" key="9">
    <source>
        <dbReference type="Proteomes" id="UP000663877"/>
    </source>
</evidence>
<keyword evidence="5" id="KW-0175">Coiled coil</keyword>
<dbReference type="OrthoDB" id="342730at2759"/>
<sequence length="380" mass="43540">MKSTQKNNNDMEKKFIELSKKLKEIREENEFNEIDLNHLQLKLTQITKEFLQLSNISIRQDLHEFIEKTSLTISLFEQIQIKKNKFQQFGITVAGGNGKGENLNQLRCPYGIFIDNEKSIYIADFRNHRIVKWKVNSNTGQIIADGNGRGNENNQLSCPTDIIFDKENNSFIIADQGNKRVIRYFDNKQTNQQIIISNINCYGLTIDKNGFIYASDYVNHEVRRWKQGDTNGELVAGGNGKGDHLNQLNEPTYIFIDEDDSLYISEWGNHRVMKWKKDAKQGIIVAGGNGYGNSLKQLFHPWGVTINHLGQIYVADLKNHRVMRWCEGNEEGEIVVGGNGSGNQSNQLNFPAALSFDNEENLYVVDFGNHRIQKFETILD</sequence>
<comment type="caution">
    <text evidence="6">The sequence shown here is derived from an EMBL/GenBank/DDBJ whole genome shotgun (WGS) entry which is preliminary data.</text>
</comment>
<proteinExistence type="predicted"/>
<dbReference type="InterPro" id="IPR001258">
    <property type="entry name" value="NHL_repeat"/>
</dbReference>
<dbReference type="PANTHER" id="PTHR10680:SF28">
    <property type="entry name" value="SMP-30_GLUCONOLACTONASE_LRE-LIKE REGION DOMAIN-CONTAINING PROTEIN"/>
    <property type="match status" value="1"/>
</dbReference>
<evidence type="ECO:0000256" key="1">
    <source>
        <dbReference type="ARBA" id="ARBA00022729"/>
    </source>
</evidence>
<feature type="repeat" description="NHL" evidence="4">
    <location>
        <begin position="347"/>
        <end position="378"/>
    </location>
</feature>
<dbReference type="PROSITE" id="PS51125">
    <property type="entry name" value="NHL"/>
    <property type="match status" value="1"/>
</dbReference>
<keyword evidence="8" id="KW-1185">Reference proteome</keyword>
<dbReference type="Proteomes" id="UP000663877">
    <property type="component" value="Unassembled WGS sequence"/>
</dbReference>
<dbReference type="PANTHER" id="PTHR10680">
    <property type="entry name" value="PEPTIDYL-GLYCINE ALPHA-AMIDATING MONOOXYGENASE"/>
    <property type="match status" value="1"/>
</dbReference>
<dbReference type="GO" id="GO:0005576">
    <property type="term" value="C:extracellular region"/>
    <property type="evidence" value="ECO:0007669"/>
    <property type="project" value="TreeGrafter"/>
</dbReference>
<gene>
    <name evidence="6" type="ORF">BJG266_LOCUS34906</name>
    <name evidence="7" type="ORF">QVE165_LOCUS37948</name>
</gene>
<organism evidence="6 9">
    <name type="scientific">Adineta steineri</name>
    <dbReference type="NCBI Taxonomy" id="433720"/>
    <lineage>
        <taxon>Eukaryota</taxon>
        <taxon>Metazoa</taxon>
        <taxon>Spiralia</taxon>
        <taxon>Gnathifera</taxon>
        <taxon>Rotifera</taxon>
        <taxon>Eurotatoria</taxon>
        <taxon>Bdelloidea</taxon>
        <taxon>Adinetida</taxon>
        <taxon>Adinetidae</taxon>
        <taxon>Adineta</taxon>
    </lineage>
</organism>
<dbReference type="Gene3D" id="2.120.10.30">
    <property type="entry name" value="TolB, C-terminal domain"/>
    <property type="match status" value="2"/>
</dbReference>
<dbReference type="EMBL" id="CAJNOM010000401">
    <property type="protein sequence ID" value="CAF1416930.1"/>
    <property type="molecule type" value="Genomic_DNA"/>
</dbReference>
<accession>A0A815H752</accession>
<evidence type="ECO:0000313" key="8">
    <source>
        <dbReference type="Proteomes" id="UP000663832"/>
    </source>
</evidence>
<evidence type="ECO:0000256" key="2">
    <source>
        <dbReference type="ARBA" id="ARBA00022737"/>
    </source>
</evidence>
<dbReference type="Proteomes" id="UP000663832">
    <property type="component" value="Unassembled WGS sequence"/>
</dbReference>
<keyword evidence="3" id="KW-0325">Glycoprotein</keyword>
<evidence type="ECO:0000313" key="6">
    <source>
        <dbReference type="EMBL" id="CAF1350144.1"/>
    </source>
</evidence>
<dbReference type="AlphaFoldDB" id="A0A815H752"/>
<keyword evidence="2" id="KW-0677">Repeat</keyword>
<name>A0A815H752_9BILA</name>
<feature type="coiled-coil region" evidence="5">
    <location>
        <begin position="1"/>
        <end position="42"/>
    </location>
</feature>
<dbReference type="Pfam" id="PF01436">
    <property type="entry name" value="NHL"/>
    <property type="match status" value="2"/>
</dbReference>
<keyword evidence="1" id="KW-0732">Signal</keyword>
<evidence type="ECO:0000256" key="5">
    <source>
        <dbReference type="SAM" id="Coils"/>
    </source>
</evidence>
<evidence type="ECO:0000256" key="3">
    <source>
        <dbReference type="ARBA" id="ARBA00023180"/>
    </source>
</evidence>